<organism evidence="1">
    <name type="scientific">Oryza barthii</name>
    <dbReference type="NCBI Taxonomy" id="65489"/>
    <lineage>
        <taxon>Eukaryota</taxon>
        <taxon>Viridiplantae</taxon>
        <taxon>Streptophyta</taxon>
        <taxon>Embryophyta</taxon>
        <taxon>Tracheophyta</taxon>
        <taxon>Spermatophyta</taxon>
        <taxon>Magnoliopsida</taxon>
        <taxon>Liliopsida</taxon>
        <taxon>Poales</taxon>
        <taxon>Poaceae</taxon>
        <taxon>BOP clade</taxon>
        <taxon>Oryzoideae</taxon>
        <taxon>Oryzeae</taxon>
        <taxon>Oryzinae</taxon>
        <taxon>Oryza</taxon>
    </lineage>
</organism>
<dbReference type="EnsemblPlants" id="OBART03G21320.1">
    <property type="protein sequence ID" value="OBART03G21320.1"/>
    <property type="gene ID" value="OBART03G21320"/>
</dbReference>
<evidence type="ECO:0000313" key="1">
    <source>
        <dbReference type="EnsemblPlants" id="OBART03G21320.1"/>
    </source>
</evidence>
<keyword evidence="2" id="KW-1185">Reference proteome</keyword>
<dbReference type="HOGENOM" id="CLU_130110_0_0_1"/>
<dbReference type="AlphaFoldDB" id="A0A0D3FJS8"/>
<proteinExistence type="predicted"/>
<accession>A0A0D3FJS8</accession>
<reference evidence="1" key="1">
    <citation type="journal article" date="2009" name="Rice">
        <title>De Novo Next Generation Sequencing of Plant Genomes.</title>
        <authorList>
            <person name="Rounsley S."/>
            <person name="Marri P.R."/>
            <person name="Yu Y."/>
            <person name="He R."/>
            <person name="Sisneros N."/>
            <person name="Goicoechea J.L."/>
            <person name="Lee S.J."/>
            <person name="Angelova A."/>
            <person name="Kudrna D."/>
            <person name="Luo M."/>
            <person name="Affourtit J."/>
            <person name="Desany B."/>
            <person name="Knight J."/>
            <person name="Niazi F."/>
            <person name="Egholm M."/>
            <person name="Wing R.A."/>
        </authorList>
    </citation>
    <scope>NUCLEOTIDE SEQUENCE [LARGE SCALE GENOMIC DNA]</scope>
    <source>
        <strain evidence="1">cv. IRGC 105608</strain>
    </source>
</reference>
<protein>
    <submittedName>
        <fullName evidence="1">Uncharacterized protein</fullName>
    </submittedName>
</protein>
<sequence length="177" mass="19834">MGKAPTSPSLLVLPPSWSSRSAGFLGVRWSLVELQGWLLRWSRSCLSCKLGNDDPQRTSRQRDEGFEVEQFERALGAVSSLEVSSCWFSLPSGENRVPFGTGVDSILDVVSLLKASLRRPRHYVVEAACLLVVEFFLAKIHVGEIHKFLSFGLLVGQRHVNRKAQRYKCNGKSSKDW</sequence>
<reference evidence="1" key="2">
    <citation type="submission" date="2015-03" db="UniProtKB">
        <authorList>
            <consortium name="EnsemblPlants"/>
        </authorList>
    </citation>
    <scope>IDENTIFICATION</scope>
</reference>
<dbReference type="Proteomes" id="UP000026960">
    <property type="component" value="Chromosome 3"/>
</dbReference>
<evidence type="ECO:0000313" key="2">
    <source>
        <dbReference type="Proteomes" id="UP000026960"/>
    </source>
</evidence>
<dbReference type="Gramene" id="OBART03G21320.1">
    <property type="protein sequence ID" value="OBART03G21320.1"/>
    <property type="gene ID" value="OBART03G21320"/>
</dbReference>
<name>A0A0D3FJS8_9ORYZ</name>
<dbReference type="PaxDb" id="65489-OBART03G21320.1"/>